<evidence type="ECO:0000313" key="8">
    <source>
        <dbReference type="EMBL" id="KAK7104077.1"/>
    </source>
</evidence>
<keyword evidence="5 6" id="KW-0472">Membrane</keyword>
<feature type="transmembrane region" description="Helical" evidence="6">
    <location>
        <begin position="127"/>
        <end position="149"/>
    </location>
</feature>
<accession>A0AAN9BEK8</accession>
<dbReference type="Gene3D" id="1.10.3860.10">
    <property type="entry name" value="Sodium:dicarboxylate symporter"/>
    <property type="match status" value="1"/>
</dbReference>
<dbReference type="PANTHER" id="PTHR11958">
    <property type="entry name" value="SODIUM/DICARBOXYLATE SYMPORTER-RELATED"/>
    <property type="match status" value="1"/>
</dbReference>
<dbReference type="InterPro" id="IPR001991">
    <property type="entry name" value="Na-dicarboxylate_symporter"/>
</dbReference>
<dbReference type="AlphaFoldDB" id="A0AAN9BEK8"/>
<keyword evidence="9" id="KW-1185">Reference proteome</keyword>
<dbReference type="PANTHER" id="PTHR11958:SF63">
    <property type="entry name" value="AMINO ACID TRANSPORTER"/>
    <property type="match status" value="1"/>
</dbReference>
<keyword evidence="3 6" id="KW-0812">Transmembrane</keyword>
<comment type="caution">
    <text evidence="8">The sequence shown here is derived from an EMBL/GenBank/DDBJ whole genome shotgun (WGS) entry which is preliminary data.</text>
</comment>
<evidence type="ECO:0000256" key="2">
    <source>
        <dbReference type="ARBA" id="ARBA00022448"/>
    </source>
</evidence>
<gene>
    <name evidence="8" type="ORF">V1264_018851</name>
</gene>
<dbReference type="GO" id="GO:0015501">
    <property type="term" value="F:glutamate:sodium symporter activity"/>
    <property type="evidence" value="ECO:0007669"/>
    <property type="project" value="TreeGrafter"/>
</dbReference>
<dbReference type="GO" id="GO:0005313">
    <property type="term" value="F:L-glutamate transmembrane transporter activity"/>
    <property type="evidence" value="ECO:0007669"/>
    <property type="project" value="TreeGrafter"/>
</dbReference>
<feature type="transmembrane region" description="Helical" evidence="6">
    <location>
        <begin position="405"/>
        <end position="422"/>
    </location>
</feature>
<dbReference type="SUPFAM" id="SSF118215">
    <property type="entry name" value="Proton glutamate symport protein"/>
    <property type="match status" value="1"/>
</dbReference>
<feature type="transmembrane region" description="Helical" evidence="6">
    <location>
        <begin position="294"/>
        <end position="319"/>
    </location>
</feature>
<keyword evidence="4 6" id="KW-1133">Transmembrane helix</keyword>
<dbReference type="InterPro" id="IPR050746">
    <property type="entry name" value="DAACS"/>
</dbReference>
<feature type="transmembrane region" description="Helical" evidence="6">
    <location>
        <begin position="219"/>
        <end position="238"/>
    </location>
</feature>
<dbReference type="PRINTS" id="PR00173">
    <property type="entry name" value="EDTRNSPORT"/>
</dbReference>
<organism evidence="8 9">
    <name type="scientific">Littorina saxatilis</name>
    <dbReference type="NCBI Taxonomy" id="31220"/>
    <lineage>
        <taxon>Eukaryota</taxon>
        <taxon>Metazoa</taxon>
        <taxon>Spiralia</taxon>
        <taxon>Lophotrochozoa</taxon>
        <taxon>Mollusca</taxon>
        <taxon>Gastropoda</taxon>
        <taxon>Caenogastropoda</taxon>
        <taxon>Littorinimorpha</taxon>
        <taxon>Littorinoidea</taxon>
        <taxon>Littorinidae</taxon>
        <taxon>Littorina</taxon>
    </lineage>
</organism>
<feature type="transmembrane region" description="Helical" evidence="6">
    <location>
        <begin position="258"/>
        <end position="282"/>
    </location>
</feature>
<feature type="compositionally biased region" description="Basic and acidic residues" evidence="7">
    <location>
        <begin position="493"/>
        <end position="517"/>
    </location>
</feature>
<keyword evidence="6" id="KW-0769">Symport</keyword>
<feature type="transmembrane region" description="Helical" evidence="6">
    <location>
        <begin position="95"/>
        <end position="115"/>
    </location>
</feature>
<evidence type="ECO:0000313" key="9">
    <source>
        <dbReference type="Proteomes" id="UP001374579"/>
    </source>
</evidence>
<feature type="transmembrane region" description="Helical" evidence="6">
    <location>
        <begin position="428"/>
        <end position="450"/>
    </location>
</feature>
<dbReference type="GO" id="GO:0015175">
    <property type="term" value="F:neutral L-amino acid transmembrane transporter activity"/>
    <property type="evidence" value="ECO:0007669"/>
    <property type="project" value="TreeGrafter"/>
</dbReference>
<evidence type="ECO:0000256" key="6">
    <source>
        <dbReference type="RuleBase" id="RU361216"/>
    </source>
</evidence>
<evidence type="ECO:0000256" key="4">
    <source>
        <dbReference type="ARBA" id="ARBA00022989"/>
    </source>
</evidence>
<reference evidence="8 9" key="1">
    <citation type="submission" date="2024-02" db="EMBL/GenBank/DDBJ databases">
        <title>Chromosome-scale genome assembly of the rough periwinkle Littorina saxatilis.</title>
        <authorList>
            <person name="De Jode A."/>
            <person name="Faria R."/>
            <person name="Formenti G."/>
            <person name="Sims Y."/>
            <person name="Smith T.P."/>
            <person name="Tracey A."/>
            <person name="Wood J.M.D."/>
            <person name="Zagrodzka Z.B."/>
            <person name="Johannesson K."/>
            <person name="Butlin R.K."/>
            <person name="Leder E.H."/>
        </authorList>
    </citation>
    <scope>NUCLEOTIDE SEQUENCE [LARGE SCALE GENOMIC DNA]</scope>
    <source>
        <strain evidence="8">Snail1</strain>
        <tissue evidence="8">Muscle</tissue>
    </source>
</reference>
<protein>
    <recommendedName>
        <fullName evidence="6">Amino acid transporter</fullName>
    </recommendedName>
</protein>
<dbReference type="Pfam" id="PF00375">
    <property type="entry name" value="SDF"/>
    <property type="match status" value="1"/>
</dbReference>
<evidence type="ECO:0000256" key="5">
    <source>
        <dbReference type="ARBA" id="ARBA00023136"/>
    </source>
</evidence>
<dbReference type="GO" id="GO:0005886">
    <property type="term" value="C:plasma membrane"/>
    <property type="evidence" value="ECO:0007669"/>
    <property type="project" value="TreeGrafter"/>
</dbReference>
<dbReference type="InterPro" id="IPR036458">
    <property type="entry name" value="Na:dicarbo_symporter_sf"/>
</dbReference>
<comment type="subcellular location">
    <subcellularLocation>
        <location evidence="1 6">Membrane</location>
        <topology evidence="1 6">Multi-pass membrane protein</topology>
    </subcellularLocation>
</comment>
<sequence>MAEEDRKKAGDIELVSHRPIANVDKSAQAVKDGDDILHKLPTRCQRFFAWDGALLVLSLGGAVIGFTIGFILYASGASSNALVWIGLPGELYMRMLKAAVLPLIVSSIITGTAGLKPKDNGRVSGVALTYIITTNIMGAVVGTLLAVIIRPGAGGGPDDTGNALVNTGNLQTSDLFADLIRNFFPDNVVAACFQKSQTTYKMTTFGNETGYSRTLGTSGGTNILGLVIVSAALGMAAAQQGEIARPFLNFFSAAAEVIIRLVQWMIWLTPLGVASLIAKAIGSSKDLVAVFKGLGLFVLAEVIGNFVTGIVFIALIYLVFMRKNPLTYLVGASRAVITGIASASSAVAMPEVLYCVENRHKVDHRVSRFVVPLATALNRDGSAMFIACTSIYIAQLQDSANASNIVLICVLASVGSLAIPGVPSSSIVTILMILDSLEIAPANIGIIIALEWFSDRMRAIPNVYGHILCAVLTWHFCKASLGFADDDDPTPDATDKKSEVPLDIVQEKAGGDPENGRDSSSNNRL</sequence>
<comment type="similarity">
    <text evidence="6">Belongs to the dicarboxylate/amino acid:cation symporter (DAACS) (TC 2.A.23) family.</text>
</comment>
<name>A0AAN9BEK8_9CAEN</name>
<evidence type="ECO:0000256" key="7">
    <source>
        <dbReference type="SAM" id="MobiDB-lite"/>
    </source>
</evidence>
<feature type="region of interest" description="Disordered" evidence="7">
    <location>
        <begin position="486"/>
        <end position="525"/>
    </location>
</feature>
<dbReference type="Proteomes" id="UP001374579">
    <property type="component" value="Unassembled WGS sequence"/>
</dbReference>
<proteinExistence type="inferred from homology"/>
<evidence type="ECO:0000256" key="3">
    <source>
        <dbReference type="ARBA" id="ARBA00022692"/>
    </source>
</evidence>
<keyword evidence="2 6" id="KW-0813">Transport</keyword>
<evidence type="ECO:0000256" key="1">
    <source>
        <dbReference type="ARBA" id="ARBA00004141"/>
    </source>
</evidence>
<feature type="transmembrane region" description="Helical" evidence="6">
    <location>
        <begin position="47"/>
        <end position="75"/>
    </location>
</feature>
<dbReference type="EMBL" id="JBAMIC010000008">
    <property type="protein sequence ID" value="KAK7104077.1"/>
    <property type="molecule type" value="Genomic_DNA"/>
</dbReference>